<dbReference type="Proteomes" id="UP000321947">
    <property type="component" value="Unassembled WGS sequence"/>
</dbReference>
<dbReference type="PANTHER" id="PTHR33067:SF9">
    <property type="entry name" value="RNA-DIRECTED DNA POLYMERASE"/>
    <property type="match status" value="1"/>
</dbReference>
<dbReference type="InterPro" id="IPR021109">
    <property type="entry name" value="Peptidase_aspartic_dom_sf"/>
</dbReference>
<name>A0A5A7SNI4_CUCMM</name>
<protein>
    <submittedName>
        <fullName evidence="1">Uncharacterized protein</fullName>
    </submittedName>
</protein>
<evidence type="ECO:0000313" key="2">
    <source>
        <dbReference type="EMBL" id="TYJ98786.1"/>
    </source>
</evidence>
<dbReference type="EMBL" id="SSTE01021224">
    <property type="protein sequence ID" value="KAA0032754.1"/>
    <property type="molecule type" value="Genomic_DNA"/>
</dbReference>
<reference evidence="3 4" key="1">
    <citation type="submission" date="2019-08" db="EMBL/GenBank/DDBJ databases">
        <title>Draft genome sequences of two oriental melons (Cucumis melo L. var makuwa).</title>
        <authorList>
            <person name="Kwon S.-Y."/>
        </authorList>
    </citation>
    <scope>NUCLEOTIDE SEQUENCE [LARGE SCALE GENOMIC DNA]</scope>
    <source>
        <strain evidence="4">cv. Chang Bougi</strain>
        <strain evidence="3">cv. SW 3</strain>
        <tissue evidence="1">Leaf</tissue>
    </source>
</reference>
<gene>
    <name evidence="2" type="ORF">E5676_scaffold156G00950</name>
    <name evidence="1" type="ORF">E6C27_scaffold853G00970</name>
</gene>
<accession>A0A5A7SNI4</accession>
<proteinExistence type="predicted"/>
<dbReference type="EMBL" id="SSTD01017849">
    <property type="protein sequence ID" value="TYJ98786.1"/>
    <property type="molecule type" value="Genomic_DNA"/>
</dbReference>
<dbReference type="Gene3D" id="2.40.70.10">
    <property type="entry name" value="Acid Proteases"/>
    <property type="match status" value="1"/>
</dbReference>
<dbReference type="AlphaFoldDB" id="A0A5A7SNI4"/>
<dbReference type="Proteomes" id="UP000321393">
    <property type="component" value="Unassembled WGS sequence"/>
</dbReference>
<comment type="caution">
    <text evidence="1">The sequence shown here is derived from an EMBL/GenBank/DDBJ whole genome shotgun (WGS) entry which is preliminary data.</text>
</comment>
<sequence>MNDYETVTLAQATSDVFKNGVLKKMTDAGSFTVSCSIGDMDFCRALCDLEASINLMPLSIFKKLRIGEAQPIKNDAPIC</sequence>
<organism evidence="1 3">
    <name type="scientific">Cucumis melo var. makuwa</name>
    <name type="common">Oriental melon</name>
    <dbReference type="NCBI Taxonomy" id="1194695"/>
    <lineage>
        <taxon>Eukaryota</taxon>
        <taxon>Viridiplantae</taxon>
        <taxon>Streptophyta</taxon>
        <taxon>Embryophyta</taxon>
        <taxon>Tracheophyta</taxon>
        <taxon>Spermatophyta</taxon>
        <taxon>Magnoliopsida</taxon>
        <taxon>eudicotyledons</taxon>
        <taxon>Gunneridae</taxon>
        <taxon>Pentapetalae</taxon>
        <taxon>rosids</taxon>
        <taxon>fabids</taxon>
        <taxon>Cucurbitales</taxon>
        <taxon>Cucurbitaceae</taxon>
        <taxon>Benincaseae</taxon>
        <taxon>Cucumis</taxon>
    </lineage>
</organism>
<evidence type="ECO:0000313" key="3">
    <source>
        <dbReference type="Proteomes" id="UP000321393"/>
    </source>
</evidence>
<evidence type="ECO:0000313" key="1">
    <source>
        <dbReference type="EMBL" id="KAA0032754.1"/>
    </source>
</evidence>
<evidence type="ECO:0000313" key="4">
    <source>
        <dbReference type="Proteomes" id="UP000321947"/>
    </source>
</evidence>
<dbReference type="OrthoDB" id="778454at2759"/>
<dbReference type="PANTHER" id="PTHR33067">
    <property type="entry name" value="RNA-DIRECTED DNA POLYMERASE-RELATED"/>
    <property type="match status" value="1"/>
</dbReference>